<evidence type="ECO:0000313" key="6">
    <source>
        <dbReference type="EMBL" id="MDA7416282.1"/>
    </source>
</evidence>
<evidence type="ECO:0000256" key="3">
    <source>
        <dbReference type="ARBA" id="ARBA00023125"/>
    </source>
</evidence>
<comment type="similarity">
    <text evidence="1">Belongs to the LysR transcriptional regulatory family.</text>
</comment>
<dbReference type="InterPro" id="IPR036388">
    <property type="entry name" value="WH-like_DNA-bd_sf"/>
</dbReference>
<dbReference type="PANTHER" id="PTHR30419">
    <property type="entry name" value="HTH-TYPE TRANSCRIPTIONAL REGULATOR YBHD"/>
    <property type="match status" value="1"/>
</dbReference>
<evidence type="ECO:0000259" key="5">
    <source>
        <dbReference type="PROSITE" id="PS50931"/>
    </source>
</evidence>
<dbReference type="InterPro" id="IPR005119">
    <property type="entry name" value="LysR_subst-bd"/>
</dbReference>
<dbReference type="Pfam" id="PF00126">
    <property type="entry name" value="HTH_1"/>
    <property type="match status" value="1"/>
</dbReference>
<dbReference type="RefSeq" id="WP_271427508.1">
    <property type="nucleotide sequence ID" value="NZ_JAQIPB010000002.1"/>
</dbReference>
<dbReference type="GO" id="GO:0005829">
    <property type="term" value="C:cytosol"/>
    <property type="evidence" value="ECO:0007669"/>
    <property type="project" value="TreeGrafter"/>
</dbReference>
<reference evidence="6" key="1">
    <citation type="submission" date="2023-01" db="EMBL/GenBank/DDBJ databases">
        <title>Xenophilus mangrovi sp. nov., isolated from soil of Mangrove nature reserve.</title>
        <authorList>
            <person name="Xu S."/>
            <person name="Liu Z."/>
            <person name="Xu Y."/>
        </authorList>
    </citation>
    <scope>NUCLEOTIDE SEQUENCE</scope>
    <source>
        <strain evidence="6">YW8</strain>
    </source>
</reference>
<keyword evidence="3" id="KW-0238">DNA-binding</keyword>
<name>A0AAE3SYN2_9BURK</name>
<evidence type="ECO:0000256" key="2">
    <source>
        <dbReference type="ARBA" id="ARBA00023015"/>
    </source>
</evidence>
<comment type="caution">
    <text evidence="6">The sequence shown here is derived from an EMBL/GenBank/DDBJ whole genome shotgun (WGS) entry which is preliminary data.</text>
</comment>
<dbReference type="Gene3D" id="3.40.190.290">
    <property type="match status" value="1"/>
</dbReference>
<dbReference type="Pfam" id="PF03466">
    <property type="entry name" value="LysR_substrate"/>
    <property type="match status" value="1"/>
</dbReference>
<dbReference type="EMBL" id="JAQIPB010000002">
    <property type="protein sequence ID" value="MDA7416282.1"/>
    <property type="molecule type" value="Genomic_DNA"/>
</dbReference>
<proteinExistence type="inferred from homology"/>
<dbReference type="GO" id="GO:0003700">
    <property type="term" value="F:DNA-binding transcription factor activity"/>
    <property type="evidence" value="ECO:0007669"/>
    <property type="project" value="InterPro"/>
</dbReference>
<dbReference type="AlphaFoldDB" id="A0AAE3SYN2"/>
<accession>A0AAE3SYN2</accession>
<keyword evidence="4" id="KW-0804">Transcription</keyword>
<evidence type="ECO:0000256" key="4">
    <source>
        <dbReference type="ARBA" id="ARBA00023163"/>
    </source>
</evidence>
<dbReference type="SUPFAM" id="SSF53850">
    <property type="entry name" value="Periplasmic binding protein-like II"/>
    <property type="match status" value="1"/>
</dbReference>
<keyword evidence="2" id="KW-0805">Transcription regulation</keyword>
<dbReference type="SUPFAM" id="SSF46785">
    <property type="entry name" value="Winged helix' DNA-binding domain"/>
    <property type="match status" value="1"/>
</dbReference>
<dbReference type="PANTHER" id="PTHR30419:SF8">
    <property type="entry name" value="NITROGEN ASSIMILATION TRANSCRIPTIONAL ACTIVATOR-RELATED"/>
    <property type="match status" value="1"/>
</dbReference>
<evidence type="ECO:0000256" key="1">
    <source>
        <dbReference type="ARBA" id="ARBA00009437"/>
    </source>
</evidence>
<sequence>MILNLRELQAFKAIAKLGSLGKAAEALSLTQPALTRTLQRLEHQLGVPLFERHANGVSLTDYGRALEPHAGLMLAESEQAVRELREMLGQERGVVRVGAVASAVENFLPPAIDRLTAGHPGLQVQVVEGMSDSLAVQLAKGEVDLVIGFAMPQSEAVSLVSESQWQEGCHIVCAADHPLRTQGRLTLAQLEGQRWALPPRHTGPREEWHQTFWTQGLATPPVAVETASINAIRTLVQRCGFLSWMPRLLLGEPTAHAPGLHILDVQGVRAARTFALYQRRHGTLSAATVRLRDDLLQMIRALPRTAPG</sequence>
<dbReference type="InterPro" id="IPR000847">
    <property type="entry name" value="LysR_HTH_N"/>
</dbReference>
<keyword evidence="7" id="KW-1185">Reference proteome</keyword>
<dbReference type="InterPro" id="IPR050950">
    <property type="entry name" value="HTH-type_LysR_regulators"/>
</dbReference>
<evidence type="ECO:0000313" key="7">
    <source>
        <dbReference type="Proteomes" id="UP001212602"/>
    </source>
</evidence>
<dbReference type="FunFam" id="1.10.10.10:FF:000001">
    <property type="entry name" value="LysR family transcriptional regulator"/>
    <property type="match status" value="1"/>
</dbReference>
<dbReference type="PROSITE" id="PS50931">
    <property type="entry name" value="HTH_LYSR"/>
    <property type="match status" value="1"/>
</dbReference>
<dbReference type="Proteomes" id="UP001212602">
    <property type="component" value="Unassembled WGS sequence"/>
</dbReference>
<dbReference type="PRINTS" id="PR00039">
    <property type="entry name" value="HTHLYSR"/>
</dbReference>
<gene>
    <name evidence="6" type="ORF">PGB34_07885</name>
</gene>
<dbReference type="GO" id="GO:0003677">
    <property type="term" value="F:DNA binding"/>
    <property type="evidence" value="ECO:0007669"/>
    <property type="project" value="UniProtKB-KW"/>
</dbReference>
<organism evidence="6 7">
    <name type="scientific">Xenophilus arseniciresistens</name>
    <dbReference type="NCBI Taxonomy" id="1283306"/>
    <lineage>
        <taxon>Bacteria</taxon>
        <taxon>Pseudomonadati</taxon>
        <taxon>Pseudomonadota</taxon>
        <taxon>Betaproteobacteria</taxon>
        <taxon>Burkholderiales</taxon>
        <taxon>Comamonadaceae</taxon>
        <taxon>Xenophilus</taxon>
    </lineage>
</organism>
<protein>
    <submittedName>
        <fullName evidence="6">LysR family transcriptional regulator</fullName>
    </submittedName>
</protein>
<feature type="domain" description="HTH lysR-type" evidence="5">
    <location>
        <begin position="3"/>
        <end position="60"/>
    </location>
</feature>
<dbReference type="InterPro" id="IPR036390">
    <property type="entry name" value="WH_DNA-bd_sf"/>
</dbReference>
<dbReference type="Gene3D" id="1.10.10.10">
    <property type="entry name" value="Winged helix-like DNA-binding domain superfamily/Winged helix DNA-binding domain"/>
    <property type="match status" value="1"/>
</dbReference>